<feature type="transmembrane region" description="Helical" evidence="9">
    <location>
        <begin position="689"/>
        <end position="711"/>
    </location>
</feature>
<protein>
    <submittedName>
        <fullName evidence="11">Pleiotropic drug resistance 12</fullName>
    </submittedName>
</protein>
<dbReference type="PROSITE" id="PS50893">
    <property type="entry name" value="ABC_TRANSPORTER_2"/>
    <property type="match status" value="2"/>
</dbReference>
<evidence type="ECO:0000256" key="2">
    <source>
        <dbReference type="ARBA" id="ARBA00022448"/>
    </source>
</evidence>
<keyword evidence="7 9" id="KW-0472">Membrane</keyword>
<evidence type="ECO:0000313" key="11">
    <source>
        <dbReference type="EMBL" id="PRW59411.1"/>
    </source>
</evidence>
<feature type="transmembrane region" description="Helical" evidence="9">
    <location>
        <begin position="1340"/>
        <end position="1359"/>
    </location>
</feature>
<dbReference type="PANTHER" id="PTHR19241">
    <property type="entry name" value="ATP-BINDING CASSETTE TRANSPORTER"/>
    <property type="match status" value="1"/>
</dbReference>
<feature type="transmembrane region" description="Helical" evidence="9">
    <location>
        <begin position="624"/>
        <end position="645"/>
    </location>
</feature>
<feature type="region of interest" description="Disordered" evidence="8">
    <location>
        <begin position="275"/>
        <end position="319"/>
    </location>
</feature>
<feature type="transmembrane region" description="Helical" evidence="9">
    <location>
        <begin position="593"/>
        <end position="612"/>
    </location>
</feature>
<evidence type="ECO:0000256" key="1">
    <source>
        <dbReference type="ARBA" id="ARBA00004141"/>
    </source>
</evidence>
<feature type="transmembrane region" description="Helical" evidence="9">
    <location>
        <begin position="1379"/>
        <end position="1402"/>
    </location>
</feature>
<dbReference type="GO" id="GO:0140359">
    <property type="term" value="F:ABC-type transporter activity"/>
    <property type="evidence" value="ECO:0007669"/>
    <property type="project" value="InterPro"/>
</dbReference>
<feature type="domain" description="ABC transporter" evidence="10">
    <location>
        <begin position="119"/>
        <end position="473"/>
    </location>
</feature>
<evidence type="ECO:0000256" key="4">
    <source>
        <dbReference type="ARBA" id="ARBA00022741"/>
    </source>
</evidence>
<evidence type="ECO:0000256" key="9">
    <source>
        <dbReference type="SAM" id="Phobius"/>
    </source>
</evidence>
<dbReference type="GO" id="GO:0016887">
    <property type="term" value="F:ATP hydrolysis activity"/>
    <property type="evidence" value="ECO:0007669"/>
    <property type="project" value="InterPro"/>
</dbReference>
<dbReference type="SUPFAM" id="SSF52540">
    <property type="entry name" value="P-loop containing nucleoside triphosphate hydrolases"/>
    <property type="match status" value="2"/>
</dbReference>
<evidence type="ECO:0000256" key="5">
    <source>
        <dbReference type="ARBA" id="ARBA00022840"/>
    </source>
</evidence>
<dbReference type="SMART" id="SM00382">
    <property type="entry name" value="AAA"/>
    <property type="match status" value="2"/>
</dbReference>
<name>A0A2P6TZB9_CHLSO</name>
<feature type="compositionally biased region" description="Low complexity" evidence="8">
    <location>
        <begin position="941"/>
        <end position="958"/>
    </location>
</feature>
<dbReference type="GO" id="GO:0071944">
    <property type="term" value="C:cell periphery"/>
    <property type="evidence" value="ECO:0007669"/>
    <property type="project" value="UniProtKB-ARBA"/>
</dbReference>
<keyword evidence="5" id="KW-0067">ATP-binding</keyword>
<feature type="transmembrane region" description="Helical" evidence="9">
    <location>
        <begin position="1423"/>
        <end position="1447"/>
    </location>
</feature>
<feature type="domain" description="ABC transporter" evidence="10">
    <location>
        <begin position="1010"/>
        <end position="1242"/>
    </location>
</feature>
<evidence type="ECO:0000256" key="6">
    <source>
        <dbReference type="ARBA" id="ARBA00022989"/>
    </source>
</evidence>
<feature type="compositionally biased region" description="Low complexity" evidence="8">
    <location>
        <begin position="295"/>
        <end position="307"/>
    </location>
</feature>
<gene>
    <name evidence="11" type="ORF">C2E21_2599</name>
</gene>
<dbReference type="InterPro" id="IPR003439">
    <property type="entry name" value="ABC_transporter-like_ATP-bd"/>
</dbReference>
<dbReference type="Pfam" id="PF01061">
    <property type="entry name" value="ABC2_membrane"/>
    <property type="match status" value="2"/>
</dbReference>
<evidence type="ECO:0000256" key="7">
    <source>
        <dbReference type="ARBA" id="ARBA00023136"/>
    </source>
</evidence>
<dbReference type="Proteomes" id="UP000239899">
    <property type="component" value="Unassembled WGS sequence"/>
</dbReference>
<evidence type="ECO:0000313" key="12">
    <source>
        <dbReference type="Proteomes" id="UP000239899"/>
    </source>
</evidence>
<dbReference type="STRING" id="3076.A0A2P6TZB9"/>
<dbReference type="Pfam" id="PF19055">
    <property type="entry name" value="ABC2_membrane_7"/>
    <property type="match status" value="1"/>
</dbReference>
<organism evidence="11 12">
    <name type="scientific">Chlorella sorokiniana</name>
    <name type="common">Freshwater green alga</name>
    <dbReference type="NCBI Taxonomy" id="3076"/>
    <lineage>
        <taxon>Eukaryota</taxon>
        <taxon>Viridiplantae</taxon>
        <taxon>Chlorophyta</taxon>
        <taxon>core chlorophytes</taxon>
        <taxon>Trebouxiophyceae</taxon>
        <taxon>Chlorellales</taxon>
        <taxon>Chlorellaceae</taxon>
        <taxon>Chlorella clade</taxon>
        <taxon>Chlorella</taxon>
    </lineage>
</organism>
<feature type="region of interest" description="Disordered" evidence="8">
    <location>
        <begin position="941"/>
        <end position="964"/>
    </location>
</feature>
<feature type="transmembrane region" description="Helical" evidence="9">
    <location>
        <begin position="732"/>
        <end position="754"/>
    </location>
</feature>
<dbReference type="OrthoDB" id="66620at2759"/>
<dbReference type="GO" id="GO:0016020">
    <property type="term" value="C:membrane"/>
    <property type="evidence" value="ECO:0007669"/>
    <property type="project" value="UniProtKB-SubCell"/>
</dbReference>
<feature type="transmembrane region" description="Helical" evidence="9">
    <location>
        <begin position="821"/>
        <end position="845"/>
    </location>
</feature>
<feature type="transmembrane region" description="Helical" evidence="9">
    <location>
        <begin position="1570"/>
        <end position="1596"/>
    </location>
</feature>
<keyword evidence="3 9" id="KW-0812">Transmembrane</keyword>
<dbReference type="InterPro" id="IPR027417">
    <property type="entry name" value="P-loop_NTPase"/>
</dbReference>
<keyword evidence="2" id="KW-0813">Transport</keyword>
<comment type="subcellular location">
    <subcellularLocation>
        <location evidence="1">Membrane</location>
        <topology evidence="1">Multi-pass membrane protein</topology>
    </subcellularLocation>
</comment>
<accession>A0A2P6TZB9</accession>
<keyword evidence="12" id="KW-1185">Reference proteome</keyword>
<proteinExistence type="predicted"/>
<dbReference type="InterPro" id="IPR003593">
    <property type="entry name" value="AAA+_ATPase"/>
</dbReference>
<keyword evidence="6 9" id="KW-1133">Transmembrane helix</keyword>
<dbReference type="EMBL" id="LHPG02000004">
    <property type="protein sequence ID" value="PRW59411.1"/>
    <property type="molecule type" value="Genomic_DNA"/>
</dbReference>
<evidence type="ECO:0000256" key="3">
    <source>
        <dbReference type="ARBA" id="ARBA00022692"/>
    </source>
</evidence>
<dbReference type="GO" id="GO:0005524">
    <property type="term" value="F:ATP binding"/>
    <property type="evidence" value="ECO:0007669"/>
    <property type="project" value="UniProtKB-KW"/>
</dbReference>
<dbReference type="Gene3D" id="3.40.50.300">
    <property type="entry name" value="P-loop containing nucleotide triphosphate hydrolases"/>
    <property type="match status" value="3"/>
</dbReference>
<dbReference type="InterPro" id="IPR013525">
    <property type="entry name" value="ABC2_TM"/>
</dbReference>
<keyword evidence="4" id="KW-0547">Nucleotide-binding</keyword>
<evidence type="ECO:0000259" key="10">
    <source>
        <dbReference type="PROSITE" id="PS50893"/>
    </source>
</evidence>
<sequence>MEDIGAVPIPGQSIFSVEGARAQSRDEAELIKQAKKQLQLHKQATQKMSRLEKGAIADRVLHSGHGEASFAHRLGALLRLSGKPMNTVTVEYRNLRIEADALVGSAGNPSVLNSAKDALRLVTFQRPPTVPHTILDGVSGVLKPGRMTLLLGPPSGGKSVLLQALSGRLRSGRNLRISGSIKYNGMELHEFQPRRTAGLVKQQDNHLSELTVAETVDFSFRCLVGPQQRTEIYSRTEAARRLLKQQREQCCEDAAQLAEAEGGMGMNGGHQQQELGAAAANGSSHPADAGSDSYSATNGSDSAAASSGTGGGEQQAHSPRHLGCTELVADEEFAAAMSEVVGKRLAPYITIRIMGLAHTAQTQVGSSEVRGISGGERKRLTTAEILVGQQPVVFMDEISTGLDSATAYSVVRTFRSVVHNLQRTFLISLLQPAPEIIDLFDDLLLLTDGRVIYHGPVKGMLAHFRSLGFVCPTRKDPGSFLQEVTTPTGQWLYASPDLLQKHGLAEEDRAPQALLAAPPSELLMGVEDMQHAFWEGTGQGRGMLHQLEFQPYERNPEGSAAVFTTPYGNSPKVLVREVVRRQYLLNWRMRTFYIARIVQTAIMGLIISSMFARIQPVPSEGRNAVAISVLSAIFLSMNSAPQLAFAQLAKPVFLKQRDNQLFPSWAFALTQVITQLPQSTVESIVWSSIVYWIVGLTPTASCFFVYLLVVWSASNCMASLFRLFGFAGKTMVIANSTAMLTLLLMIVSNGFSIVKPSIPPYIIWLYWINPMQWESQGGAIKALVINELTSARWQYIVPGTNPPETAGDTIMQPFGFPPDRAYIWGAVGYLWGLLIILTSLAAIVLRLAQAPTPQPTVPEAEGRKEVSRRLLAALQRQLRSQVVQPLMKRAASMRAASSRHRAPPLTFDDASSQAASSVEAGSVQLAAKTKGTPLRSISAVAAPPAAEASPPAAEQPAAGKVEAPPRRLVTAVREKAHEKVAVPFVPVTLVCKDLRYYVPDPSRGEAEGVVKDAGADKEIAGKLELLKGISFFACPGELTALMGGSGAGKTTLMDVVLGRKTVGLIRGDILTNGYPKQQAVWARMCGYVEQQDIHSGRSTVRESLMFSARLRLSEDIPLDKVVRLVDETLEMTELTALQHSIVGEGQGGQGLTVEQMKRLSIAVELVAAPSGLDARAAAVVMRSIQNVVKSNRTVCITIHQPSTEIFEAFDMLILMQLGGRLTYFGPLGFESSALIAYLEAVPGVQAIRPGSNPATWMLEVTGGSMSTIYESSHADFPTLYAASELRKQNEATSERLLDEGQAAHQPLAVPTQYAASFGLQRRMLLRKYWMIYFRSPHYNFVRLFMAAVIACVYALVYHGQGHVTGTEENPASIGDIQNVMGLLFSSAVFVGMFNAITVQPLVAAERVVFYRERAAMLYAPGPYSLALGLAEIPYLLIQALVMVNVVYWAVHFSHTAWKYGYFLLMFSVSLLMYTLCGQFLVHATPNQLLAQLLAATLNQLWTISNGFLLPYSAIPRGWKWLNRVSPTTWILYGLGESQLGDSSVPMLVFGNIKTTVGQFMTFYFEYHFSFIWYCILIVFGYAVFFRLGSSTLLRYVSWQRR</sequence>
<comment type="caution">
    <text evidence="11">The sequence shown here is derived from an EMBL/GenBank/DDBJ whole genome shotgun (WGS) entry which is preliminary data.</text>
</comment>
<dbReference type="InterPro" id="IPR043926">
    <property type="entry name" value="ABCG_dom"/>
</dbReference>
<feature type="transmembrane region" description="Helical" evidence="9">
    <location>
        <begin position="1459"/>
        <end position="1481"/>
    </location>
</feature>
<reference evidence="11 12" key="1">
    <citation type="journal article" date="2018" name="Plant J.">
        <title>Genome sequences of Chlorella sorokiniana UTEX 1602 and Micractinium conductrix SAG 241.80: implications to maltose excretion by a green alga.</title>
        <authorList>
            <person name="Arriola M.B."/>
            <person name="Velmurugan N."/>
            <person name="Zhang Y."/>
            <person name="Plunkett M.H."/>
            <person name="Hondzo H."/>
            <person name="Barney B.M."/>
        </authorList>
    </citation>
    <scope>NUCLEOTIDE SEQUENCE [LARGE SCALE GENOMIC DNA]</scope>
    <source>
        <strain evidence="12">UTEX 1602</strain>
    </source>
</reference>
<feature type="transmembrane region" description="Helical" evidence="9">
    <location>
        <begin position="1488"/>
        <end position="1511"/>
    </location>
</feature>
<evidence type="ECO:0000256" key="8">
    <source>
        <dbReference type="SAM" id="MobiDB-lite"/>
    </source>
</evidence>
<dbReference type="Pfam" id="PF00005">
    <property type="entry name" value="ABC_tran"/>
    <property type="match status" value="2"/>
</dbReference>